<keyword evidence="3" id="KW-1185">Reference proteome</keyword>
<evidence type="ECO:0000313" key="2">
    <source>
        <dbReference type="EMBL" id="GMM61459.1"/>
    </source>
</evidence>
<protein>
    <submittedName>
        <fullName evidence="2">Uncharacterized protein</fullName>
    </submittedName>
</protein>
<accession>A0ABQ6PA34</accession>
<name>A0ABQ6PA34_9SPHN</name>
<dbReference type="EMBL" id="BTFW01000001">
    <property type="protein sequence ID" value="GMM61459.1"/>
    <property type="molecule type" value="Genomic_DNA"/>
</dbReference>
<keyword evidence="1" id="KW-0472">Membrane</keyword>
<evidence type="ECO:0000313" key="3">
    <source>
        <dbReference type="Proteomes" id="UP001187221"/>
    </source>
</evidence>
<feature type="transmembrane region" description="Helical" evidence="1">
    <location>
        <begin position="37"/>
        <end position="57"/>
    </location>
</feature>
<dbReference type="Proteomes" id="UP001187221">
    <property type="component" value="Unassembled WGS sequence"/>
</dbReference>
<dbReference type="RefSeq" id="WP_317975142.1">
    <property type="nucleotide sequence ID" value="NZ_BTFW01000001.1"/>
</dbReference>
<proteinExistence type="predicted"/>
<sequence length="135" mass="15038">MGTMNEAVSSAMNKDGSMAEAERHVRLERGYKRVSDAVAYGLLVYTALQIFMTMHAVESEEDTMLPTFALVVLVAAIIPLYRRFEKRWETRAPLLIETPDHFEAVLRRTLAGIWTVSIGLPLLVTALIKAIAAFA</sequence>
<organism evidence="2 3">
    <name type="scientific">Novosphingobium pituita</name>
    <dbReference type="NCBI Taxonomy" id="3056842"/>
    <lineage>
        <taxon>Bacteria</taxon>
        <taxon>Pseudomonadati</taxon>
        <taxon>Pseudomonadota</taxon>
        <taxon>Alphaproteobacteria</taxon>
        <taxon>Sphingomonadales</taxon>
        <taxon>Sphingomonadaceae</taxon>
        <taxon>Novosphingobium</taxon>
    </lineage>
</organism>
<keyword evidence="1" id="KW-1133">Transmembrane helix</keyword>
<reference evidence="2 3" key="1">
    <citation type="submission" date="2023-06" db="EMBL/GenBank/DDBJ databases">
        <title>Draft genome sequence of Novosphingobium sp. strain IK01.</title>
        <authorList>
            <person name="Hatamoto M."/>
            <person name="Ikarashi T."/>
            <person name="Yamaguchi T."/>
        </authorList>
    </citation>
    <scope>NUCLEOTIDE SEQUENCE [LARGE SCALE GENOMIC DNA]</scope>
    <source>
        <strain evidence="2 3">IK01</strain>
    </source>
</reference>
<feature type="transmembrane region" description="Helical" evidence="1">
    <location>
        <begin position="111"/>
        <end position="134"/>
    </location>
</feature>
<comment type="caution">
    <text evidence="2">The sequence shown here is derived from an EMBL/GenBank/DDBJ whole genome shotgun (WGS) entry which is preliminary data.</text>
</comment>
<evidence type="ECO:0000256" key="1">
    <source>
        <dbReference type="SAM" id="Phobius"/>
    </source>
</evidence>
<keyword evidence="1" id="KW-0812">Transmembrane</keyword>
<feature type="transmembrane region" description="Helical" evidence="1">
    <location>
        <begin position="63"/>
        <end position="81"/>
    </location>
</feature>
<gene>
    <name evidence="2" type="ORF">NUTIK01_22360</name>
</gene>